<evidence type="ECO:0000313" key="2">
    <source>
        <dbReference type="EMBL" id="GGO28065.1"/>
    </source>
</evidence>
<sequence>MVGPFFGVVIWRSPVCGGIRARIDDIARTGNAPRLTAPINPPKPVDAGPGL</sequence>
<proteinExistence type="predicted"/>
<reference evidence="2 3" key="1">
    <citation type="journal article" date="2014" name="Int. J. Syst. Evol. Microbiol.">
        <title>Complete genome sequence of Corynebacterium casei LMG S-19264T (=DSM 44701T), isolated from a smear-ripened cheese.</title>
        <authorList>
            <consortium name="US DOE Joint Genome Institute (JGI-PGF)"/>
            <person name="Walter F."/>
            <person name="Albersmeier A."/>
            <person name="Kalinowski J."/>
            <person name="Ruckert C."/>
        </authorList>
    </citation>
    <scope>NUCLEOTIDE SEQUENCE [LARGE SCALE GENOMIC DNA]</scope>
    <source>
        <strain evidence="2 3">CGMCC 1.7029</strain>
    </source>
</reference>
<name>A0A918DCN0_9RHOB</name>
<gene>
    <name evidence="2" type="ORF">GCM10010991_10520</name>
</gene>
<organism evidence="2 3">
    <name type="scientific">Gemmobacter aquaticus</name>
    <dbReference type="NCBI Taxonomy" id="490185"/>
    <lineage>
        <taxon>Bacteria</taxon>
        <taxon>Pseudomonadati</taxon>
        <taxon>Pseudomonadota</taxon>
        <taxon>Alphaproteobacteria</taxon>
        <taxon>Rhodobacterales</taxon>
        <taxon>Paracoccaceae</taxon>
        <taxon>Gemmobacter</taxon>
    </lineage>
</organism>
<protein>
    <submittedName>
        <fullName evidence="2">Uncharacterized protein</fullName>
    </submittedName>
</protein>
<evidence type="ECO:0000256" key="1">
    <source>
        <dbReference type="SAM" id="MobiDB-lite"/>
    </source>
</evidence>
<feature type="region of interest" description="Disordered" evidence="1">
    <location>
        <begin position="31"/>
        <end position="51"/>
    </location>
</feature>
<comment type="caution">
    <text evidence="2">The sequence shown here is derived from an EMBL/GenBank/DDBJ whole genome shotgun (WGS) entry which is preliminary data.</text>
</comment>
<keyword evidence="3" id="KW-1185">Reference proteome</keyword>
<dbReference type="AlphaFoldDB" id="A0A918DCN0"/>
<dbReference type="EMBL" id="BMLP01000001">
    <property type="protein sequence ID" value="GGO28065.1"/>
    <property type="molecule type" value="Genomic_DNA"/>
</dbReference>
<evidence type="ECO:0000313" key="3">
    <source>
        <dbReference type="Proteomes" id="UP000598196"/>
    </source>
</evidence>
<accession>A0A918DCN0</accession>
<dbReference type="Proteomes" id="UP000598196">
    <property type="component" value="Unassembled WGS sequence"/>
</dbReference>